<comment type="subcellular location">
    <subcellularLocation>
        <location evidence="1">Membrane</location>
        <topology evidence="1">Multi-pass membrane protein</topology>
    </subcellularLocation>
</comment>
<dbReference type="EMBL" id="DYDO01000006">
    <property type="protein sequence ID" value="DBA23205.1"/>
    <property type="molecule type" value="Genomic_DNA"/>
</dbReference>
<keyword evidence="3 5" id="KW-1133">Transmembrane helix</keyword>
<evidence type="ECO:0000256" key="4">
    <source>
        <dbReference type="ARBA" id="ARBA00023136"/>
    </source>
</evidence>
<feature type="transmembrane region" description="Helical" evidence="5">
    <location>
        <begin position="107"/>
        <end position="126"/>
    </location>
</feature>
<name>A0AAV3AJJ1_PYXAD</name>
<keyword evidence="7" id="KW-1185">Reference proteome</keyword>
<reference evidence="6" key="1">
    <citation type="thesis" date="2020" institute="ProQuest LLC" country="789 East Eisenhower Parkway, Ann Arbor, MI, USA">
        <title>Comparative Genomics and Chromosome Evolution.</title>
        <authorList>
            <person name="Mudd A.B."/>
        </authorList>
    </citation>
    <scope>NUCLEOTIDE SEQUENCE</scope>
    <source>
        <strain evidence="6">1538</strain>
        <tissue evidence="6">Blood</tissue>
    </source>
</reference>
<feature type="transmembrane region" description="Helical" evidence="5">
    <location>
        <begin position="66"/>
        <end position="87"/>
    </location>
</feature>
<feature type="transmembrane region" description="Helical" evidence="5">
    <location>
        <begin position="147"/>
        <end position="167"/>
    </location>
</feature>
<evidence type="ECO:0008006" key="8">
    <source>
        <dbReference type="Google" id="ProtNLM"/>
    </source>
</evidence>
<keyword evidence="2 5" id="KW-0812">Transmembrane</keyword>
<dbReference type="GO" id="GO:0005886">
    <property type="term" value="C:plasma membrane"/>
    <property type="evidence" value="ECO:0007669"/>
    <property type="project" value="TreeGrafter"/>
</dbReference>
<gene>
    <name evidence="6" type="ORF">GDO54_014141</name>
</gene>
<dbReference type="GO" id="GO:0004930">
    <property type="term" value="F:G protein-coupled receptor activity"/>
    <property type="evidence" value="ECO:0007669"/>
    <property type="project" value="TreeGrafter"/>
</dbReference>
<evidence type="ECO:0000313" key="6">
    <source>
        <dbReference type="EMBL" id="DBA23205.1"/>
    </source>
</evidence>
<proteinExistence type="predicted"/>
<feature type="transmembrane region" description="Helical" evidence="5">
    <location>
        <begin position="253"/>
        <end position="273"/>
    </location>
</feature>
<evidence type="ECO:0000256" key="5">
    <source>
        <dbReference type="SAM" id="Phobius"/>
    </source>
</evidence>
<evidence type="ECO:0000256" key="2">
    <source>
        <dbReference type="ARBA" id="ARBA00022692"/>
    </source>
</evidence>
<keyword evidence="4 5" id="KW-0472">Membrane</keyword>
<organism evidence="6 7">
    <name type="scientific">Pyxicephalus adspersus</name>
    <name type="common">African bullfrog</name>
    <dbReference type="NCBI Taxonomy" id="30357"/>
    <lineage>
        <taxon>Eukaryota</taxon>
        <taxon>Metazoa</taxon>
        <taxon>Chordata</taxon>
        <taxon>Craniata</taxon>
        <taxon>Vertebrata</taxon>
        <taxon>Euteleostomi</taxon>
        <taxon>Amphibia</taxon>
        <taxon>Batrachia</taxon>
        <taxon>Anura</taxon>
        <taxon>Neobatrachia</taxon>
        <taxon>Ranoidea</taxon>
        <taxon>Pyxicephalidae</taxon>
        <taxon>Pyxicephalinae</taxon>
        <taxon>Pyxicephalus</taxon>
    </lineage>
</organism>
<evidence type="ECO:0000256" key="1">
    <source>
        <dbReference type="ARBA" id="ARBA00004141"/>
    </source>
</evidence>
<sequence>MTIKCKPRYLEAEPTEKGQGTDEYVRVTGKVENQYKARITSILGPGSIIGYAVFQNVVTSSEVRPLFYLSLSDLLLAACWLIGAVLYRRSCQHDVACYNLQAVGQMFYISTFFYTLNYTWQTFSNMKRRLDSDLQKMPDKECHFRRIATVLSSVVPVLFTLPVLVIGNNHRCYENSNHSCLVLNVGSQITDFTKDANVTCTHLHFYSTAVFLATLCLTIIPLLVIAASALIFVQRHLATASFIQDQQWAVIKVMSWSLLLFPIIFLLCCLPAVSPGFINCLAYGWTQRMQRSLIQKGWRDVDTQTPLLRSQKKLYASMHTSACDIRPNAVSAL</sequence>
<comment type="caution">
    <text evidence="6">The sequence shown here is derived from an EMBL/GenBank/DDBJ whole genome shotgun (WGS) entry which is preliminary data.</text>
</comment>
<evidence type="ECO:0000313" key="7">
    <source>
        <dbReference type="Proteomes" id="UP001181693"/>
    </source>
</evidence>
<dbReference type="AlphaFoldDB" id="A0AAV3AJJ1"/>
<feature type="transmembrane region" description="Helical" evidence="5">
    <location>
        <begin position="209"/>
        <end position="233"/>
    </location>
</feature>
<protein>
    <recommendedName>
        <fullName evidence="8">Transmembrane protein 116</fullName>
    </recommendedName>
</protein>
<dbReference type="Proteomes" id="UP001181693">
    <property type="component" value="Unassembled WGS sequence"/>
</dbReference>
<dbReference type="PANTHER" id="PTHR23112:SF0">
    <property type="entry name" value="TRANSMEMBRANE PROTEIN 116"/>
    <property type="match status" value="1"/>
</dbReference>
<dbReference type="GO" id="GO:0007189">
    <property type="term" value="P:adenylate cyclase-activating G protein-coupled receptor signaling pathway"/>
    <property type="evidence" value="ECO:0007669"/>
    <property type="project" value="TreeGrafter"/>
</dbReference>
<evidence type="ECO:0000256" key="3">
    <source>
        <dbReference type="ARBA" id="ARBA00022989"/>
    </source>
</evidence>
<dbReference type="PANTHER" id="PTHR23112">
    <property type="entry name" value="G PROTEIN-COUPLED RECEPTOR 157-RELATED"/>
    <property type="match status" value="1"/>
</dbReference>
<accession>A0AAV3AJJ1</accession>